<dbReference type="GO" id="GO:0006790">
    <property type="term" value="P:sulfur compound metabolic process"/>
    <property type="evidence" value="ECO:0007669"/>
    <property type="project" value="TreeGrafter"/>
</dbReference>
<evidence type="ECO:0000256" key="5">
    <source>
        <dbReference type="ARBA" id="ARBA00006253"/>
    </source>
</evidence>
<dbReference type="Pfam" id="PF03404">
    <property type="entry name" value="Mo-co_dimer"/>
    <property type="match status" value="1"/>
</dbReference>
<comment type="cofactor">
    <cofactor evidence="2">
        <name>heme</name>
        <dbReference type="ChEBI" id="CHEBI:30413"/>
    </cofactor>
</comment>
<dbReference type="InterPro" id="IPR036400">
    <property type="entry name" value="Cyt_B5-like_heme/steroid_sf"/>
</dbReference>
<evidence type="ECO:0000256" key="6">
    <source>
        <dbReference type="ARBA" id="ARBA00011738"/>
    </source>
</evidence>
<comment type="cofactor">
    <cofactor evidence="3">
        <name>FAD</name>
        <dbReference type="ChEBI" id="CHEBI:57692"/>
    </cofactor>
</comment>
<evidence type="ECO:0000256" key="10">
    <source>
        <dbReference type="ARBA" id="ARBA00022617"/>
    </source>
</evidence>
<comment type="function">
    <text evidence="4">Nitrate reductase is a key enzyme involved in the first step of nitrate assimilation in plants, fungi and bacteria.</text>
</comment>
<dbReference type="Gene3D" id="3.10.120.10">
    <property type="entry name" value="Cytochrome b5-like heme/steroid binding domain"/>
    <property type="match status" value="1"/>
</dbReference>
<dbReference type="PRINTS" id="PR00406">
    <property type="entry name" value="CYTB5RDTASE"/>
</dbReference>
<dbReference type="EMBL" id="JAEPQZ010000004">
    <property type="protein sequence ID" value="KAG2182034.1"/>
    <property type="molecule type" value="Genomic_DNA"/>
</dbReference>
<dbReference type="GO" id="GO:0008482">
    <property type="term" value="F:sulfite oxidase activity"/>
    <property type="evidence" value="ECO:0007669"/>
    <property type="project" value="TreeGrafter"/>
</dbReference>
<evidence type="ECO:0000256" key="1">
    <source>
        <dbReference type="ARBA" id="ARBA00001924"/>
    </source>
</evidence>
<dbReference type="Proteomes" id="UP000654370">
    <property type="component" value="Unassembled WGS sequence"/>
</dbReference>
<keyword evidence="10" id="KW-0349">Heme</keyword>
<comment type="caution">
    <text evidence="20">The sequence shown here is derived from an EMBL/GenBank/DDBJ whole genome shotgun (WGS) entry which is preliminary data.</text>
</comment>
<evidence type="ECO:0000256" key="2">
    <source>
        <dbReference type="ARBA" id="ARBA00001971"/>
    </source>
</evidence>
<evidence type="ECO:0000256" key="11">
    <source>
        <dbReference type="ARBA" id="ARBA00022630"/>
    </source>
</evidence>
<dbReference type="PRINTS" id="PR00371">
    <property type="entry name" value="FPNCR"/>
</dbReference>
<dbReference type="SUPFAM" id="SSF81296">
    <property type="entry name" value="E set domains"/>
    <property type="match status" value="1"/>
</dbReference>
<sequence>MPTNSPLIAQTYPPHISTYTTDKSLIDPRDIDTPDEKVARSSHLIRLTGKHPFNAEPTPRLLDTSGFITPNELHFVRNHGAVADCDFSTHTVQISGEVNTPCTITMKDLLSMPAMTLPVTMVCAGNRRKEVNKYKQTVGFNWGAAGVSTARWTGVPLREVLKTFGGGLTRKAKYVCLEGCDKTSKGPYGTSISSERAMNDFYDVILAYKMNGKWLPPDHGFPLRVVVPGCVGGRSVKWLTEISVSEQDSQNEYHFYDNKVFPSHVDKDMADAERWWYKPDFAIYDLNINSAILYPYHADTLPLSRALTMPSFTLRGYAYSGKNNNIIRVELSFDSGKTWELTSLTQPELDEPLEALENYDSGYPRVRRWCWTLWSHSIKPTRLLRCKEICVRAWDETMNTQPGNFSWNLMGMFNNCWFKIKVDVVDDADGGFLRFSHPTIAGSENGGWMDSLQAAEPKVEEVANASKADNLPMYTIKQVESHNKQDDCWIVVKNIVYNCTPFMNLHPGGIDSIGLVAGEDCTEDFEAIHSTSAKEMLLKYAIGNLQPESPKIKEVIVEQLEPQASVVKVEKTTTTPFKFLNPKVWKIIVLHQKENISPDTWRYVFHLPDSKLYPGLPVGKHVYLRGKSDGKFIVRPYTPSSCSPGVIEFIVKVYKPNQQYTQGGLFSQYMDSLQIGDIMETKGPIGNFQYLGTGLYEHTRLKYPRLTADVACICAGTGITPIWQVMKAIIDEGANQFPRISLIYGNRCEEDIILRQQLEEMQHQLGPSRFSLRLVLSQPTPSWKHGKGRINREEINNHLFPFADTMAENSIVLLCGSDTM</sequence>
<comment type="cofactor">
    <cofactor evidence="1">
        <name>Mo-molybdopterin</name>
        <dbReference type="ChEBI" id="CHEBI:71302"/>
    </cofactor>
</comment>
<reference evidence="20" key="1">
    <citation type="submission" date="2020-12" db="EMBL/GenBank/DDBJ databases">
        <title>Metabolic potential, ecology and presence of endohyphal bacteria is reflected in genomic diversity of Mucoromycotina.</title>
        <authorList>
            <person name="Muszewska A."/>
            <person name="Okrasinska A."/>
            <person name="Steczkiewicz K."/>
            <person name="Drgas O."/>
            <person name="Orlowska M."/>
            <person name="Perlinska-Lenart U."/>
            <person name="Aleksandrzak-Piekarczyk T."/>
            <person name="Szatraj K."/>
            <person name="Zielenkiewicz U."/>
            <person name="Pilsyk S."/>
            <person name="Malc E."/>
            <person name="Mieczkowski P."/>
            <person name="Kruszewska J.S."/>
            <person name="Biernat P."/>
            <person name="Pawlowska J."/>
        </authorList>
    </citation>
    <scope>NUCLEOTIDE SEQUENCE</scope>
    <source>
        <strain evidence="20">WA0000067209</strain>
    </source>
</reference>
<comment type="subunit">
    <text evidence="6">Homodimer.</text>
</comment>
<dbReference type="PRINTS" id="PR00363">
    <property type="entry name" value="CYTOCHROMEB5"/>
</dbReference>
<dbReference type="PANTHER" id="PTHR19372:SF7">
    <property type="entry name" value="SULFITE OXIDASE, MITOCHONDRIAL"/>
    <property type="match status" value="1"/>
</dbReference>
<dbReference type="SMART" id="SM01117">
    <property type="entry name" value="Cyt-b5"/>
    <property type="match status" value="1"/>
</dbReference>
<dbReference type="AlphaFoldDB" id="A0A8H7UKA9"/>
<dbReference type="InterPro" id="IPR008333">
    <property type="entry name" value="Cbr1-like_FAD-bd_dom"/>
</dbReference>
<feature type="non-terminal residue" evidence="20">
    <location>
        <position position="1"/>
    </location>
</feature>
<evidence type="ECO:0000256" key="15">
    <source>
        <dbReference type="ARBA" id="ARBA00023004"/>
    </source>
</evidence>
<evidence type="ECO:0000256" key="17">
    <source>
        <dbReference type="ARBA" id="ARBA00049155"/>
    </source>
</evidence>
<dbReference type="Pfam" id="PF00173">
    <property type="entry name" value="Cyt-b5"/>
    <property type="match status" value="1"/>
</dbReference>
<keyword evidence="12" id="KW-0479">Metal-binding</keyword>
<dbReference type="InterPro" id="IPR017938">
    <property type="entry name" value="Riboflavin_synthase-like_b-brl"/>
</dbReference>
<keyword evidence="16" id="KW-0534">Nitrate assimilation</keyword>
<dbReference type="PROSITE" id="PS00191">
    <property type="entry name" value="CYTOCHROME_B5_1"/>
    <property type="match status" value="1"/>
</dbReference>
<keyword evidence="14" id="KW-0560">Oxidoreductase</keyword>
<dbReference type="FunFam" id="3.10.120.10:FF:000007">
    <property type="entry name" value="Sulfite oxidase, mitochondrial"/>
    <property type="match status" value="1"/>
</dbReference>
<name>A0A8H7UKA9_MORIS</name>
<dbReference type="GO" id="GO:0043546">
    <property type="term" value="F:molybdopterin cofactor binding"/>
    <property type="evidence" value="ECO:0007669"/>
    <property type="project" value="InterPro"/>
</dbReference>
<dbReference type="PROSITE" id="PS00559">
    <property type="entry name" value="MOLYBDOPTERIN_EUK"/>
    <property type="match status" value="1"/>
</dbReference>
<dbReference type="InterPro" id="IPR001433">
    <property type="entry name" value="OxRdtase_FAD/NAD-bd"/>
</dbReference>
<dbReference type="InterPro" id="IPR022407">
    <property type="entry name" value="OxRdtase_Mopterin_BS"/>
</dbReference>
<comment type="catalytic activity">
    <reaction evidence="17">
        <text>nitrite + NADP(+) + H2O = nitrate + NADPH + H(+)</text>
        <dbReference type="Rhea" id="RHEA:19061"/>
        <dbReference type="ChEBI" id="CHEBI:15377"/>
        <dbReference type="ChEBI" id="CHEBI:15378"/>
        <dbReference type="ChEBI" id="CHEBI:16301"/>
        <dbReference type="ChEBI" id="CHEBI:17632"/>
        <dbReference type="ChEBI" id="CHEBI:57783"/>
        <dbReference type="ChEBI" id="CHEBI:58349"/>
        <dbReference type="EC" id="1.7.1.3"/>
    </reaction>
</comment>
<evidence type="ECO:0000256" key="4">
    <source>
        <dbReference type="ARBA" id="ARBA00003838"/>
    </source>
</evidence>
<evidence type="ECO:0000256" key="9">
    <source>
        <dbReference type="ARBA" id="ARBA00022505"/>
    </source>
</evidence>
<dbReference type="InterPro" id="IPR001199">
    <property type="entry name" value="Cyt_B5-like_heme/steroid-bd"/>
</dbReference>
<dbReference type="PROSITE" id="PS51384">
    <property type="entry name" value="FAD_FR"/>
    <property type="match status" value="1"/>
</dbReference>
<dbReference type="EC" id="1.7.1.3" evidence="7"/>
<feature type="domain" description="FAD-binding FR-type" evidence="19">
    <location>
        <begin position="583"/>
        <end position="691"/>
    </location>
</feature>
<dbReference type="Gene3D" id="2.40.30.10">
    <property type="entry name" value="Translation factors"/>
    <property type="match status" value="1"/>
</dbReference>
<evidence type="ECO:0000256" key="12">
    <source>
        <dbReference type="ARBA" id="ARBA00022723"/>
    </source>
</evidence>
<protein>
    <recommendedName>
        <fullName evidence="8">Nitrate reductase [NADPH]</fullName>
        <ecNumber evidence="7">1.7.1.3</ecNumber>
    </recommendedName>
</protein>
<evidence type="ECO:0000256" key="14">
    <source>
        <dbReference type="ARBA" id="ARBA00023002"/>
    </source>
</evidence>
<keyword evidence="13" id="KW-0274">FAD</keyword>
<dbReference type="InterPro" id="IPR014756">
    <property type="entry name" value="Ig_E-set"/>
</dbReference>
<evidence type="ECO:0000256" key="3">
    <source>
        <dbReference type="ARBA" id="ARBA00001974"/>
    </source>
</evidence>
<evidence type="ECO:0000256" key="16">
    <source>
        <dbReference type="ARBA" id="ARBA00023063"/>
    </source>
</evidence>
<dbReference type="PANTHER" id="PTHR19372">
    <property type="entry name" value="SULFITE REDUCTASE"/>
    <property type="match status" value="1"/>
</dbReference>
<proteinExistence type="inferred from homology"/>
<dbReference type="CDD" id="cd06183">
    <property type="entry name" value="cyt_b5_reduct_like"/>
    <property type="match status" value="1"/>
</dbReference>
<dbReference type="Pfam" id="PF00175">
    <property type="entry name" value="NAD_binding_1"/>
    <property type="match status" value="1"/>
</dbReference>
<dbReference type="PROSITE" id="PS50255">
    <property type="entry name" value="CYTOCHROME_B5_2"/>
    <property type="match status" value="1"/>
</dbReference>
<feature type="domain" description="Cytochrome b5 heme-binding" evidence="18">
    <location>
        <begin position="471"/>
        <end position="546"/>
    </location>
</feature>
<keyword evidence="21" id="KW-1185">Reference proteome</keyword>
<dbReference type="GO" id="GO:0030151">
    <property type="term" value="F:molybdenum ion binding"/>
    <property type="evidence" value="ECO:0007669"/>
    <property type="project" value="InterPro"/>
</dbReference>
<organism evidence="20 21">
    <name type="scientific">Mortierella isabellina</name>
    <name type="common">Filamentous fungus</name>
    <name type="synonym">Umbelopsis isabellina</name>
    <dbReference type="NCBI Taxonomy" id="91625"/>
    <lineage>
        <taxon>Eukaryota</taxon>
        <taxon>Fungi</taxon>
        <taxon>Fungi incertae sedis</taxon>
        <taxon>Mucoromycota</taxon>
        <taxon>Mucoromycotina</taxon>
        <taxon>Umbelopsidomycetes</taxon>
        <taxon>Umbelopsidales</taxon>
        <taxon>Umbelopsidaceae</taxon>
        <taxon>Umbelopsis</taxon>
    </lineage>
</organism>
<dbReference type="Pfam" id="PF00970">
    <property type="entry name" value="FAD_binding_6"/>
    <property type="match status" value="1"/>
</dbReference>
<dbReference type="InterPro" id="IPR001709">
    <property type="entry name" value="Flavoprot_Pyr_Nucl_cyt_Rdtase"/>
</dbReference>
<evidence type="ECO:0000259" key="19">
    <source>
        <dbReference type="PROSITE" id="PS51384"/>
    </source>
</evidence>
<evidence type="ECO:0000256" key="8">
    <source>
        <dbReference type="ARBA" id="ARBA00015499"/>
    </source>
</evidence>
<dbReference type="InterPro" id="IPR018506">
    <property type="entry name" value="Cyt_B5_heme-BS"/>
</dbReference>
<dbReference type="Gene3D" id="2.60.40.650">
    <property type="match status" value="1"/>
</dbReference>
<dbReference type="InterPro" id="IPR008335">
    <property type="entry name" value="Mopterin_OxRdtase_euk"/>
</dbReference>
<evidence type="ECO:0000256" key="13">
    <source>
        <dbReference type="ARBA" id="ARBA00022827"/>
    </source>
</evidence>
<evidence type="ECO:0000259" key="18">
    <source>
        <dbReference type="PROSITE" id="PS50255"/>
    </source>
</evidence>
<dbReference type="GO" id="GO:0042128">
    <property type="term" value="P:nitrate assimilation"/>
    <property type="evidence" value="ECO:0007669"/>
    <property type="project" value="UniProtKB-KW"/>
</dbReference>
<dbReference type="Pfam" id="PF00174">
    <property type="entry name" value="Oxidored_molyb"/>
    <property type="match status" value="1"/>
</dbReference>
<dbReference type="InterPro" id="IPR005066">
    <property type="entry name" value="MoCF_OxRdtse_dimer"/>
</dbReference>
<comment type="similarity">
    <text evidence="5">Belongs to the nitrate reductase family.</text>
</comment>
<dbReference type="SUPFAM" id="SSF63380">
    <property type="entry name" value="Riboflavin synthase domain-like"/>
    <property type="match status" value="1"/>
</dbReference>
<dbReference type="InterPro" id="IPR036374">
    <property type="entry name" value="OxRdtase_Mopterin-bd_sf"/>
</dbReference>
<dbReference type="OrthoDB" id="432685at2759"/>
<dbReference type="FunFam" id="3.90.420.10:FF:000003">
    <property type="entry name" value="Nitrate reductase"/>
    <property type="match status" value="1"/>
</dbReference>
<dbReference type="Gene3D" id="3.40.50.80">
    <property type="entry name" value="Nucleotide-binding domain of ferredoxin-NADP reductase (FNR) module"/>
    <property type="match status" value="1"/>
</dbReference>
<gene>
    <name evidence="20" type="ORF">INT43_006960</name>
</gene>
<dbReference type="SUPFAM" id="SSF56524">
    <property type="entry name" value="Oxidoreductase molybdopterin-binding domain"/>
    <property type="match status" value="1"/>
</dbReference>
<evidence type="ECO:0000313" key="20">
    <source>
        <dbReference type="EMBL" id="KAG2182034.1"/>
    </source>
</evidence>
<dbReference type="Gene3D" id="3.90.420.10">
    <property type="entry name" value="Oxidoreductase, molybdopterin-binding domain"/>
    <property type="match status" value="1"/>
</dbReference>
<dbReference type="SUPFAM" id="SSF52343">
    <property type="entry name" value="Ferredoxin reductase-like, C-terminal NADP-linked domain"/>
    <property type="match status" value="1"/>
</dbReference>
<keyword evidence="15" id="KW-0408">Iron</keyword>
<dbReference type="InterPro" id="IPR017927">
    <property type="entry name" value="FAD-bd_FR_type"/>
</dbReference>
<dbReference type="GO" id="GO:0020037">
    <property type="term" value="F:heme binding"/>
    <property type="evidence" value="ECO:0007669"/>
    <property type="project" value="InterPro"/>
</dbReference>
<dbReference type="SUPFAM" id="SSF55856">
    <property type="entry name" value="Cytochrome b5-like heme/steroid binding domain"/>
    <property type="match status" value="1"/>
</dbReference>
<dbReference type="GO" id="GO:0050464">
    <property type="term" value="F:nitrate reductase (NADPH) activity"/>
    <property type="evidence" value="ECO:0007669"/>
    <property type="project" value="UniProtKB-EC"/>
</dbReference>
<dbReference type="InterPro" id="IPR039261">
    <property type="entry name" value="FNR_nucleotide-bd"/>
</dbReference>
<keyword evidence="11" id="KW-0285">Flavoprotein</keyword>
<dbReference type="InterPro" id="IPR000572">
    <property type="entry name" value="OxRdtase_Mopterin-bd_dom"/>
</dbReference>
<dbReference type="PRINTS" id="PR00407">
    <property type="entry name" value="EUMOPTERIN"/>
</dbReference>
<evidence type="ECO:0000313" key="21">
    <source>
        <dbReference type="Proteomes" id="UP000654370"/>
    </source>
</evidence>
<keyword evidence="9" id="KW-0500">Molybdenum</keyword>
<evidence type="ECO:0000256" key="7">
    <source>
        <dbReference type="ARBA" id="ARBA00012673"/>
    </source>
</evidence>
<accession>A0A8H7UKA9</accession>